<dbReference type="InterPro" id="IPR000792">
    <property type="entry name" value="Tscrpt_reg_LuxR_C"/>
</dbReference>
<dbReference type="CDD" id="cd06170">
    <property type="entry name" value="LuxR_C_like"/>
    <property type="match status" value="1"/>
</dbReference>
<dbReference type="SUPFAM" id="SSF46894">
    <property type="entry name" value="C-terminal effector domain of the bipartite response regulators"/>
    <property type="match status" value="1"/>
</dbReference>
<dbReference type="PANTHER" id="PTHR43214:SF37">
    <property type="entry name" value="TRANSCRIPTIONAL REGULATORY PROTEIN YDFI"/>
    <property type="match status" value="1"/>
</dbReference>
<dbReference type="PANTHER" id="PTHR43214">
    <property type="entry name" value="TWO-COMPONENT RESPONSE REGULATOR"/>
    <property type="match status" value="1"/>
</dbReference>
<dbReference type="GO" id="GO:0006355">
    <property type="term" value="P:regulation of DNA-templated transcription"/>
    <property type="evidence" value="ECO:0007669"/>
    <property type="project" value="InterPro"/>
</dbReference>
<dbReference type="GO" id="GO:0003677">
    <property type="term" value="F:DNA binding"/>
    <property type="evidence" value="ECO:0007669"/>
    <property type="project" value="UniProtKB-KW"/>
</dbReference>
<dbReference type="RefSeq" id="WP_369184828.1">
    <property type="nucleotide sequence ID" value="NZ_CP163445.1"/>
</dbReference>
<dbReference type="InterPro" id="IPR039420">
    <property type="entry name" value="WalR-like"/>
</dbReference>
<protein>
    <submittedName>
        <fullName evidence="3">LuxR C-terminal-related transcriptional regulator</fullName>
    </submittedName>
</protein>
<dbReference type="PROSITE" id="PS50043">
    <property type="entry name" value="HTH_LUXR_2"/>
    <property type="match status" value="1"/>
</dbReference>
<name>A0AB39TTH1_9ACTN</name>
<dbReference type="PRINTS" id="PR00038">
    <property type="entry name" value="HTHLUXR"/>
</dbReference>
<dbReference type="EMBL" id="CP163445">
    <property type="protein sequence ID" value="XDQ82455.1"/>
    <property type="molecule type" value="Genomic_DNA"/>
</dbReference>
<reference evidence="3" key="1">
    <citation type="submission" date="2024-07" db="EMBL/GenBank/DDBJ databases">
        <authorList>
            <person name="Yu S.T."/>
        </authorList>
    </citation>
    <scope>NUCLEOTIDE SEQUENCE</scope>
    <source>
        <strain evidence="3">Y1</strain>
    </source>
</reference>
<dbReference type="InterPro" id="IPR016032">
    <property type="entry name" value="Sig_transdc_resp-reg_C-effctor"/>
</dbReference>
<dbReference type="SUPFAM" id="SSF48452">
    <property type="entry name" value="TPR-like"/>
    <property type="match status" value="1"/>
</dbReference>
<evidence type="ECO:0000256" key="1">
    <source>
        <dbReference type="ARBA" id="ARBA00023125"/>
    </source>
</evidence>
<keyword evidence="1" id="KW-0238">DNA-binding</keyword>
<dbReference type="Gene3D" id="1.10.10.10">
    <property type="entry name" value="Winged helix-like DNA-binding domain superfamily/Winged helix DNA-binding domain"/>
    <property type="match status" value="1"/>
</dbReference>
<sequence length="476" mass="49855">MPSSPRSAAVHERVVEATAAFLACRDSAGWRGSPARMRELAATAPAAIEPFACGLVTEHEAGNGTLSAADALARVLPRLTAPVDPRLRTGWLGSAATLLQWADRLDAARALAEGFLPAPPVLPDLADAGVRRLLGVRAEAALRGGEFHQVLAENGPLLAACAGRGVRLPRLVAAVALAHHELGHRDTARQLLATAEAGEDRAQDSADDAGARHELLYARALVHAAEGHWQAALDDHLACGAGQDARAFVSPAATPWRSGAALALVRLGRPAQAAGLAEEELGHARTWGTARAVGRALRARAAAAGGRRALEALEEAVDVLRTAPAPVELVEALIDLGRARIAAGSERQGRDDLREALALARRLAAPGPAARPEPAATAGPARATGRLVRAAEEALRAGSGRRTERDRAGSAKLTRSEQRITELAVRGRTNAEIGAELCLARRTVETHLTNAYRKLGVTRRTQLATHLGWVDTTAVP</sequence>
<dbReference type="AlphaFoldDB" id="A0AB39TTH1"/>
<gene>
    <name evidence="3" type="ORF">AB2U05_30175</name>
</gene>
<evidence type="ECO:0000259" key="2">
    <source>
        <dbReference type="PROSITE" id="PS50043"/>
    </source>
</evidence>
<dbReference type="PROSITE" id="PS00622">
    <property type="entry name" value="HTH_LUXR_1"/>
    <property type="match status" value="1"/>
</dbReference>
<dbReference type="Pfam" id="PF00196">
    <property type="entry name" value="GerE"/>
    <property type="match status" value="1"/>
</dbReference>
<accession>A0AB39TTH1</accession>
<evidence type="ECO:0000313" key="3">
    <source>
        <dbReference type="EMBL" id="XDQ82455.1"/>
    </source>
</evidence>
<organism evidence="3">
    <name type="scientific">Streptomyces sp. Y1</name>
    <dbReference type="NCBI Taxonomy" id="3238634"/>
    <lineage>
        <taxon>Bacteria</taxon>
        <taxon>Bacillati</taxon>
        <taxon>Actinomycetota</taxon>
        <taxon>Actinomycetes</taxon>
        <taxon>Kitasatosporales</taxon>
        <taxon>Streptomycetaceae</taxon>
        <taxon>Streptomyces</taxon>
    </lineage>
</organism>
<proteinExistence type="predicted"/>
<feature type="domain" description="HTH luxR-type" evidence="2">
    <location>
        <begin position="406"/>
        <end position="471"/>
    </location>
</feature>
<dbReference type="SMART" id="SM00421">
    <property type="entry name" value="HTH_LUXR"/>
    <property type="match status" value="1"/>
</dbReference>
<dbReference type="InterPro" id="IPR011990">
    <property type="entry name" value="TPR-like_helical_dom_sf"/>
</dbReference>
<dbReference type="InterPro" id="IPR036388">
    <property type="entry name" value="WH-like_DNA-bd_sf"/>
</dbReference>